<dbReference type="NCBIfam" id="TIGR02532">
    <property type="entry name" value="IV_pilin_GFxxxE"/>
    <property type="match status" value="1"/>
</dbReference>
<sequence length="145" mass="15792">MSNKKHSGFTLIEVLIVVVILAVLAATVIPQFTDSTDDAKSSSVKFNLHTLRSQIQLYRAQHEGRLPSATLNELLIKTNVDSSSTGSPELGPYLSKLPVNSYTNSATVKTITAVPTSSDVTDTHGWLYNTTNGNIYINHEDMLAE</sequence>
<dbReference type="PANTHER" id="PTHR30093">
    <property type="entry name" value="GENERAL SECRETION PATHWAY PROTEIN G"/>
    <property type="match status" value="1"/>
</dbReference>
<name>A0A9X1MH08_9BACT</name>
<evidence type="ECO:0000256" key="4">
    <source>
        <dbReference type="ARBA" id="ARBA00022989"/>
    </source>
</evidence>
<dbReference type="GO" id="GO:0016020">
    <property type="term" value="C:membrane"/>
    <property type="evidence" value="ECO:0007669"/>
    <property type="project" value="UniProtKB-SubCell"/>
</dbReference>
<evidence type="ECO:0000256" key="1">
    <source>
        <dbReference type="ARBA" id="ARBA00004167"/>
    </source>
</evidence>
<dbReference type="GO" id="GO:0015627">
    <property type="term" value="C:type II protein secretion system complex"/>
    <property type="evidence" value="ECO:0007669"/>
    <property type="project" value="InterPro"/>
</dbReference>
<dbReference type="Proteomes" id="UP001139103">
    <property type="component" value="Unassembled WGS sequence"/>
</dbReference>
<comment type="subcellular location">
    <subcellularLocation>
        <location evidence="1">Membrane</location>
        <topology evidence="1">Single-pass membrane protein</topology>
    </subcellularLocation>
</comment>
<dbReference type="Pfam" id="PF07963">
    <property type="entry name" value="N_methyl"/>
    <property type="match status" value="1"/>
</dbReference>
<evidence type="ECO:0000256" key="6">
    <source>
        <dbReference type="SAM" id="Phobius"/>
    </source>
</evidence>
<keyword evidence="3 6" id="KW-0812">Transmembrane</keyword>
<keyword evidence="4 6" id="KW-1133">Transmembrane helix</keyword>
<comment type="caution">
    <text evidence="7">The sequence shown here is derived from an EMBL/GenBank/DDBJ whole genome shotgun (WGS) entry which is preliminary data.</text>
</comment>
<dbReference type="InterPro" id="IPR045584">
    <property type="entry name" value="Pilin-like"/>
</dbReference>
<dbReference type="GO" id="GO:0015628">
    <property type="term" value="P:protein secretion by the type II secretion system"/>
    <property type="evidence" value="ECO:0007669"/>
    <property type="project" value="InterPro"/>
</dbReference>
<dbReference type="InterPro" id="IPR012902">
    <property type="entry name" value="N_methyl_site"/>
</dbReference>
<accession>A0A9X1MH08</accession>
<evidence type="ECO:0000256" key="3">
    <source>
        <dbReference type="ARBA" id="ARBA00022692"/>
    </source>
</evidence>
<feature type="transmembrane region" description="Helical" evidence="6">
    <location>
        <begin position="12"/>
        <end position="32"/>
    </location>
</feature>
<organism evidence="7 8">
    <name type="scientific">Blastopirellula sediminis</name>
    <dbReference type="NCBI Taxonomy" id="2894196"/>
    <lineage>
        <taxon>Bacteria</taxon>
        <taxon>Pseudomonadati</taxon>
        <taxon>Planctomycetota</taxon>
        <taxon>Planctomycetia</taxon>
        <taxon>Pirellulales</taxon>
        <taxon>Pirellulaceae</taxon>
        <taxon>Blastopirellula</taxon>
    </lineage>
</organism>
<evidence type="ECO:0000313" key="7">
    <source>
        <dbReference type="EMBL" id="MCC9626888.1"/>
    </source>
</evidence>
<evidence type="ECO:0000313" key="8">
    <source>
        <dbReference type="Proteomes" id="UP001139103"/>
    </source>
</evidence>
<keyword evidence="8" id="KW-1185">Reference proteome</keyword>
<gene>
    <name evidence="7" type="ORF">LOC68_00575</name>
</gene>
<reference evidence="7" key="1">
    <citation type="submission" date="2021-11" db="EMBL/GenBank/DDBJ databases">
        <title>Genome sequence.</title>
        <authorList>
            <person name="Sun Q."/>
        </authorList>
    </citation>
    <scope>NUCLEOTIDE SEQUENCE</scope>
    <source>
        <strain evidence="7">JC732</strain>
    </source>
</reference>
<dbReference type="PANTHER" id="PTHR30093:SF44">
    <property type="entry name" value="TYPE II SECRETION SYSTEM CORE PROTEIN G"/>
    <property type="match status" value="1"/>
</dbReference>
<dbReference type="RefSeq" id="WP_230214341.1">
    <property type="nucleotide sequence ID" value="NZ_JAJKFT010000001.1"/>
</dbReference>
<proteinExistence type="predicted"/>
<dbReference type="AlphaFoldDB" id="A0A9X1MH08"/>
<protein>
    <submittedName>
        <fullName evidence="7">Prepilin-type N-terminal cleavage/methylation domain-containing protein</fullName>
    </submittedName>
</protein>
<dbReference type="PRINTS" id="PR00813">
    <property type="entry name" value="BCTERIALGSPG"/>
</dbReference>
<evidence type="ECO:0000256" key="2">
    <source>
        <dbReference type="ARBA" id="ARBA00022481"/>
    </source>
</evidence>
<keyword evidence="2" id="KW-0488">Methylation</keyword>
<evidence type="ECO:0000256" key="5">
    <source>
        <dbReference type="ARBA" id="ARBA00023136"/>
    </source>
</evidence>
<dbReference type="PROSITE" id="PS00409">
    <property type="entry name" value="PROKAR_NTER_METHYL"/>
    <property type="match status" value="1"/>
</dbReference>
<dbReference type="InterPro" id="IPR000983">
    <property type="entry name" value="Bac_GSPG_pilin"/>
</dbReference>
<dbReference type="Gene3D" id="3.30.700.10">
    <property type="entry name" value="Glycoprotein, Type 4 Pilin"/>
    <property type="match status" value="1"/>
</dbReference>
<dbReference type="SUPFAM" id="SSF54523">
    <property type="entry name" value="Pili subunits"/>
    <property type="match status" value="1"/>
</dbReference>
<dbReference type="EMBL" id="JAJKFT010000001">
    <property type="protein sequence ID" value="MCC9626888.1"/>
    <property type="molecule type" value="Genomic_DNA"/>
</dbReference>
<keyword evidence="5 6" id="KW-0472">Membrane</keyword>